<evidence type="ECO:0000313" key="1">
    <source>
        <dbReference type="EMBL" id="MCX2745222.1"/>
    </source>
</evidence>
<organism evidence="1 2">
    <name type="scientific">Mangrovivirga halotolerans</name>
    <dbReference type="NCBI Taxonomy" id="2993936"/>
    <lineage>
        <taxon>Bacteria</taxon>
        <taxon>Pseudomonadati</taxon>
        <taxon>Bacteroidota</taxon>
        <taxon>Cytophagia</taxon>
        <taxon>Cytophagales</taxon>
        <taxon>Mangrovivirgaceae</taxon>
        <taxon>Mangrovivirga</taxon>
    </lineage>
</organism>
<keyword evidence="2" id="KW-1185">Reference proteome</keyword>
<sequence length="174" mass="20352">MLGINVKLLQLRNSQLVKSQYSNRPNPSFRSAKNIGVIFTMEGKDKFNAVKSFVKRLKEMDKNVEVLTFVPKNEENYEFKYDYFSENHLSLTGIIEAEEVKKFEKQPFDYLYLLDFSTNPFVKNVVLKSNAVSRVGFYTDENSQILDFMINASDNNYPGEFEELLKYTKDLNHQ</sequence>
<dbReference type="Pfam" id="PF21857">
    <property type="entry name" value="DUF6913"/>
    <property type="match status" value="1"/>
</dbReference>
<accession>A0ABT3RVF8</accession>
<dbReference type="RefSeq" id="WP_266057776.1">
    <property type="nucleotide sequence ID" value="NZ_JAPFQN010000009.1"/>
</dbReference>
<name>A0ABT3RVF8_9BACT</name>
<evidence type="ECO:0000313" key="2">
    <source>
        <dbReference type="Proteomes" id="UP001209885"/>
    </source>
</evidence>
<dbReference type="InterPro" id="IPR054207">
    <property type="entry name" value="DUF6913"/>
</dbReference>
<gene>
    <name evidence="1" type="ORF">OO013_15180</name>
</gene>
<protein>
    <submittedName>
        <fullName evidence="1">Uncharacterized protein</fullName>
    </submittedName>
</protein>
<reference evidence="1 2" key="1">
    <citation type="submission" date="2022-11" db="EMBL/GenBank/DDBJ databases">
        <title>The characterization of three novel Bacteroidetes species and genomic analysis of their roles in tidal elemental geochemical cycles.</title>
        <authorList>
            <person name="Ma K."/>
        </authorList>
    </citation>
    <scope>NUCLEOTIDE SEQUENCE [LARGE SCALE GENOMIC DNA]</scope>
    <source>
        <strain evidence="1 2">M17</strain>
    </source>
</reference>
<proteinExistence type="predicted"/>
<dbReference type="EMBL" id="JAPFQN010000009">
    <property type="protein sequence ID" value="MCX2745222.1"/>
    <property type="molecule type" value="Genomic_DNA"/>
</dbReference>
<comment type="caution">
    <text evidence="1">The sequence shown here is derived from an EMBL/GenBank/DDBJ whole genome shotgun (WGS) entry which is preliminary data.</text>
</comment>
<dbReference type="Proteomes" id="UP001209885">
    <property type="component" value="Unassembled WGS sequence"/>
</dbReference>